<dbReference type="AlphaFoldDB" id="A0A3N4HC22"/>
<keyword evidence="3" id="KW-1185">Reference proteome</keyword>
<evidence type="ECO:0000256" key="1">
    <source>
        <dbReference type="SAM" id="MobiDB-lite"/>
    </source>
</evidence>
<reference evidence="2 3" key="1">
    <citation type="journal article" date="2018" name="Nat. Ecol. Evol.">
        <title>Pezizomycetes genomes reveal the molecular basis of ectomycorrhizal truffle lifestyle.</title>
        <authorList>
            <person name="Murat C."/>
            <person name="Payen T."/>
            <person name="Noel B."/>
            <person name="Kuo A."/>
            <person name="Morin E."/>
            <person name="Chen J."/>
            <person name="Kohler A."/>
            <person name="Krizsan K."/>
            <person name="Balestrini R."/>
            <person name="Da Silva C."/>
            <person name="Montanini B."/>
            <person name="Hainaut M."/>
            <person name="Levati E."/>
            <person name="Barry K.W."/>
            <person name="Belfiori B."/>
            <person name="Cichocki N."/>
            <person name="Clum A."/>
            <person name="Dockter R.B."/>
            <person name="Fauchery L."/>
            <person name="Guy J."/>
            <person name="Iotti M."/>
            <person name="Le Tacon F."/>
            <person name="Lindquist E.A."/>
            <person name="Lipzen A."/>
            <person name="Malagnac F."/>
            <person name="Mello A."/>
            <person name="Molinier V."/>
            <person name="Miyauchi S."/>
            <person name="Poulain J."/>
            <person name="Riccioni C."/>
            <person name="Rubini A."/>
            <person name="Sitrit Y."/>
            <person name="Splivallo R."/>
            <person name="Traeger S."/>
            <person name="Wang M."/>
            <person name="Zifcakova L."/>
            <person name="Wipf D."/>
            <person name="Zambonelli A."/>
            <person name="Paolocci F."/>
            <person name="Nowrousian M."/>
            <person name="Ottonello S."/>
            <person name="Baldrian P."/>
            <person name="Spatafora J.W."/>
            <person name="Henrissat B."/>
            <person name="Nagy L.G."/>
            <person name="Aury J.M."/>
            <person name="Wincker P."/>
            <person name="Grigoriev I.V."/>
            <person name="Bonfante P."/>
            <person name="Martin F.M."/>
        </authorList>
    </citation>
    <scope>NUCLEOTIDE SEQUENCE [LARGE SCALE GENOMIC DNA]</scope>
    <source>
        <strain evidence="2 3">RN42</strain>
    </source>
</reference>
<feature type="region of interest" description="Disordered" evidence="1">
    <location>
        <begin position="89"/>
        <end position="109"/>
    </location>
</feature>
<accession>A0A3N4HC22</accession>
<feature type="non-terminal residue" evidence="2">
    <location>
        <position position="109"/>
    </location>
</feature>
<feature type="compositionally biased region" description="Low complexity" evidence="1">
    <location>
        <begin position="11"/>
        <end position="22"/>
    </location>
</feature>
<sequence>MATPNARKLRSTSQQPSPLSQTDPIQSTPPLIQVPSTQASTQYSAYDPLRYYTPSAQLTPQRDSLLDRPPPVESTSEILRLIQERHEQQMETMKRPLEAIREEFTKRQR</sequence>
<dbReference type="EMBL" id="ML120103">
    <property type="protein sequence ID" value="RPA70728.1"/>
    <property type="molecule type" value="Genomic_DNA"/>
</dbReference>
<evidence type="ECO:0000313" key="3">
    <source>
        <dbReference type="Proteomes" id="UP000275078"/>
    </source>
</evidence>
<name>A0A3N4HC22_ASCIM</name>
<feature type="region of interest" description="Disordered" evidence="1">
    <location>
        <begin position="1"/>
        <end position="40"/>
    </location>
</feature>
<protein>
    <submittedName>
        <fullName evidence="2">Uncharacterized protein</fullName>
    </submittedName>
</protein>
<feature type="compositionally biased region" description="Polar residues" evidence="1">
    <location>
        <begin position="23"/>
        <end position="40"/>
    </location>
</feature>
<gene>
    <name evidence="2" type="ORF">BJ508DRAFT_336868</name>
</gene>
<evidence type="ECO:0000313" key="2">
    <source>
        <dbReference type="EMBL" id="RPA70728.1"/>
    </source>
</evidence>
<organism evidence="2 3">
    <name type="scientific">Ascobolus immersus RN42</name>
    <dbReference type="NCBI Taxonomy" id="1160509"/>
    <lineage>
        <taxon>Eukaryota</taxon>
        <taxon>Fungi</taxon>
        <taxon>Dikarya</taxon>
        <taxon>Ascomycota</taxon>
        <taxon>Pezizomycotina</taxon>
        <taxon>Pezizomycetes</taxon>
        <taxon>Pezizales</taxon>
        <taxon>Ascobolaceae</taxon>
        <taxon>Ascobolus</taxon>
    </lineage>
</organism>
<dbReference type="Proteomes" id="UP000275078">
    <property type="component" value="Unassembled WGS sequence"/>
</dbReference>
<proteinExistence type="predicted"/>